<proteinExistence type="predicted"/>
<comment type="caution">
    <text evidence="2">The sequence shown here is derived from an EMBL/GenBank/DDBJ whole genome shotgun (WGS) entry which is preliminary data.</text>
</comment>
<feature type="compositionally biased region" description="Polar residues" evidence="1">
    <location>
        <begin position="211"/>
        <end position="241"/>
    </location>
</feature>
<gene>
    <name evidence="2" type="ORF">EVAR_66116_1</name>
</gene>
<feature type="region of interest" description="Disordered" evidence="1">
    <location>
        <begin position="195"/>
        <end position="241"/>
    </location>
</feature>
<keyword evidence="3" id="KW-1185">Reference proteome</keyword>
<organism evidence="2 3">
    <name type="scientific">Eumeta variegata</name>
    <name type="common">Bagworm moth</name>
    <name type="synonym">Eumeta japonica</name>
    <dbReference type="NCBI Taxonomy" id="151549"/>
    <lineage>
        <taxon>Eukaryota</taxon>
        <taxon>Metazoa</taxon>
        <taxon>Ecdysozoa</taxon>
        <taxon>Arthropoda</taxon>
        <taxon>Hexapoda</taxon>
        <taxon>Insecta</taxon>
        <taxon>Pterygota</taxon>
        <taxon>Neoptera</taxon>
        <taxon>Endopterygota</taxon>
        <taxon>Lepidoptera</taxon>
        <taxon>Glossata</taxon>
        <taxon>Ditrysia</taxon>
        <taxon>Tineoidea</taxon>
        <taxon>Psychidae</taxon>
        <taxon>Oiketicinae</taxon>
        <taxon>Eumeta</taxon>
    </lineage>
</organism>
<sequence length="253" mass="28358">MDAARAATGAIYGLEFSRKSFFHFLRSASAALSGPGDKSTTPLCRRVDARARARVLPLRSAVRRPSLCSAVPAASCSFDDLIPINYNNILAIIPNKLNIDFLDLGIDRSAHRAPVGGAPALIFHAPAFLNLRHRPQRPRPTHVRYMKFIYCSPCYLLNTTYVSKIRGTRKQNESLERCLRVDTFGSKLDSKLIAKRRYPSPDGARTKEYAPSSSKTRPYFRSQTRQKGRNVNTYGPNKSTEATCNRRIWPLGQ</sequence>
<accession>A0A4C2A9Q5</accession>
<evidence type="ECO:0000313" key="2">
    <source>
        <dbReference type="EMBL" id="GBP96083.1"/>
    </source>
</evidence>
<evidence type="ECO:0000313" key="3">
    <source>
        <dbReference type="Proteomes" id="UP000299102"/>
    </source>
</evidence>
<dbReference type="EMBL" id="BGZK01002730">
    <property type="protein sequence ID" value="GBP96083.1"/>
    <property type="molecule type" value="Genomic_DNA"/>
</dbReference>
<dbReference type="Proteomes" id="UP000299102">
    <property type="component" value="Unassembled WGS sequence"/>
</dbReference>
<dbReference type="AlphaFoldDB" id="A0A4C2A9Q5"/>
<protein>
    <submittedName>
        <fullName evidence="2">Uncharacterized protein</fullName>
    </submittedName>
</protein>
<reference evidence="2 3" key="1">
    <citation type="journal article" date="2019" name="Commun. Biol.">
        <title>The bagworm genome reveals a unique fibroin gene that provides high tensile strength.</title>
        <authorList>
            <person name="Kono N."/>
            <person name="Nakamura H."/>
            <person name="Ohtoshi R."/>
            <person name="Tomita M."/>
            <person name="Numata K."/>
            <person name="Arakawa K."/>
        </authorList>
    </citation>
    <scope>NUCLEOTIDE SEQUENCE [LARGE SCALE GENOMIC DNA]</scope>
</reference>
<name>A0A4C2A9Q5_EUMVA</name>
<evidence type="ECO:0000256" key="1">
    <source>
        <dbReference type="SAM" id="MobiDB-lite"/>
    </source>
</evidence>